<dbReference type="Pfam" id="PF06276">
    <property type="entry name" value="FhuF"/>
    <property type="match status" value="1"/>
</dbReference>
<feature type="domain" description="Aerobactin siderophore biosynthesis IucA/IucC-like C-terminal" evidence="1">
    <location>
        <begin position="65"/>
        <end position="208"/>
    </location>
</feature>
<evidence type="ECO:0000313" key="3">
    <source>
        <dbReference type="Proteomes" id="UP001202867"/>
    </source>
</evidence>
<protein>
    <submittedName>
        <fullName evidence="2">Siderophore-iron reductase FhuF</fullName>
    </submittedName>
</protein>
<name>A0ABT0DQJ7_9HYPH</name>
<dbReference type="RefSeq" id="WP_247201972.1">
    <property type="nucleotide sequence ID" value="NZ_JALKCG010000007.1"/>
</dbReference>
<dbReference type="InterPro" id="IPR022770">
    <property type="entry name" value="IucA/IucC-like_C"/>
</dbReference>
<dbReference type="Proteomes" id="UP001202867">
    <property type="component" value="Unassembled WGS sequence"/>
</dbReference>
<evidence type="ECO:0000313" key="2">
    <source>
        <dbReference type="EMBL" id="MCK0209464.1"/>
    </source>
</evidence>
<gene>
    <name evidence="2" type="primary">fhuF</name>
    <name evidence="2" type="ORF">MWN33_15630</name>
</gene>
<evidence type="ECO:0000259" key="1">
    <source>
        <dbReference type="Pfam" id="PF06276"/>
    </source>
</evidence>
<dbReference type="InterPro" id="IPR008090">
    <property type="entry name" value="Fe_iron_reduct"/>
</dbReference>
<comment type="caution">
    <text evidence="2">The sequence shown here is derived from an EMBL/GenBank/DDBJ whole genome shotgun (WGS) entry which is preliminary data.</text>
</comment>
<keyword evidence="3" id="KW-1185">Reference proteome</keyword>
<accession>A0ABT0DQJ7</accession>
<proteinExistence type="predicted"/>
<organism evidence="2 3">
    <name type="scientific">Ancylobacter koreensis</name>
    <dbReference type="NCBI Taxonomy" id="266121"/>
    <lineage>
        <taxon>Bacteria</taxon>
        <taxon>Pseudomonadati</taxon>
        <taxon>Pseudomonadota</taxon>
        <taxon>Alphaproteobacteria</taxon>
        <taxon>Hyphomicrobiales</taxon>
        <taxon>Xanthobacteraceae</taxon>
        <taxon>Ancylobacter</taxon>
    </lineage>
</organism>
<dbReference type="NCBIfam" id="TIGR03951">
    <property type="entry name" value="Fe_III_red_FhuF"/>
    <property type="match status" value="1"/>
</dbReference>
<dbReference type="PRINTS" id="PR01714">
    <property type="entry name" value="2FE2SRDCTASE"/>
</dbReference>
<reference evidence="3" key="1">
    <citation type="submission" date="2023-07" db="EMBL/GenBank/DDBJ databases">
        <title>Ancylobacter moscoviensis sp. nov., facultatively methylotrophic bacteria from activated sludge and the reclassification of Starkeya novella (Starkey 1934) Kelly et al. 2000 as Ancylobacter novellus comb. nov., Starkeya koreensis Im et al. 2006 as Ancylobacter koreensis comb.nov., Angulomicrobium tetraedrale Vasil'eva et al. 1986 as Ancylobacter tetraedralis comb. nov., Angulomicrobium amanitiforme Fritz et al. 2004 as Ancylobacter amanitiformis comb. nov. and Methylorhabdus multivorans Doronina et al. 1996 as Ancylobacter multivorans comb. nov. and emended description of the genus Ancylobacter.</title>
        <authorList>
            <person name="Doronina N."/>
            <person name="Chemodurova A."/>
            <person name="Grouzdev D."/>
            <person name="Koziaeva V."/>
            <person name="Shi W."/>
            <person name="Wu L."/>
            <person name="Kaparullina E."/>
        </authorList>
    </citation>
    <scope>NUCLEOTIDE SEQUENCE [LARGE SCALE GENOMIC DNA]</scope>
    <source>
        <strain evidence="3">Jip08</strain>
    </source>
</reference>
<dbReference type="EMBL" id="JALKCG010000007">
    <property type="protein sequence ID" value="MCK0209464.1"/>
    <property type="molecule type" value="Genomic_DNA"/>
</dbReference>
<sequence length="242" mass="25942">MSAGPIEVLPPALAGNYAYVNTCLWPAPGPGGGVAGAALIEGRLDGIIGRFAALHPGCDRRPVVSMWFQIYVAALLPPLVAADRFGGVALPVALDEVRVLMGEDGICTGFVLPPGAPARGDVFHRFAPVLLRHVEPLIEALAAQMRVSRRLLWANVADSLHAIAAVAEHLPGAVPDAAADIDRLLTARQWPDGRRNPLAGHTRYLPTDHEHRERARRVCCLRHMLPDFETCPACPAPGEPLR</sequence>